<dbReference type="Proteomes" id="UP001241377">
    <property type="component" value="Unassembled WGS sequence"/>
</dbReference>
<evidence type="ECO:0000313" key="1">
    <source>
        <dbReference type="EMBL" id="KAJ9102747.1"/>
    </source>
</evidence>
<reference evidence="1" key="1">
    <citation type="submission" date="2023-04" db="EMBL/GenBank/DDBJ databases">
        <title>Draft Genome sequencing of Naganishia species isolated from polar environments using Oxford Nanopore Technology.</title>
        <authorList>
            <person name="Leo P."/>
            <person name="Venkateswaran K."/>
        </authorList>
    </citation>
    <scope>NUCLEOTIDE SEQUENCE</scope>
    <source>
        <strain evidence="1">MNA-CCFEE 5261</strain>
    </source>
</reference>
<protein>
    <submittedName>
        <fullName evidence="1">Uncharacterized protein</fullName>
    </submittedName>
</protein>
<name>A0ACC2VV38_9TREE</name>
<dbReference type="EMBL" id="JASBWR010000050">
    <property type="protein sequence ID" value="KAJ9102747.1"/>
    <property type="molecule type" value="Genomic_DNA"/>
</dbReference>
<gene>
    <name evidence="1" type="ORF">QFC19_004664</name>
</gene>
<proteinExistence type="predicted"/>
<sequence>MAGYLVKFFLPLLPEVELPDESVTLDEKIVFTVASGIIFLFGQLPLYGLGPDAAMNIRDPFYLFRSVFAMEKGTLLELGLLPVMTSAFLWQLAAGLRLVKVNLSLRSERELFQTGQKLTSFILGIVYTAGLIASGYFAPALRNQTGFEDSFPVTAYVFIFLQVFVMSAVMTLLVEVFDKGYGFGSGILCFIALQAASDLVRNIIGLEVVKLANSNKFESVGALMNLIRSFSFKTLGKNIYNSFNREHLPNLTQVYITIVTLLVVVALQNFRIELPIRSTRARGMNNVFPIRLLYTGALPLAFAYTVLTNLQVLGYIASQLLESYSPVASSVIGKWTIDYRSSNLKVSSGILYFLSPPTSILNTLVSPLKTAAFTFVVIVLSAWFANIWSSISGSSPKDISKQFKEQGISIAGKRDISITKELSRVIPVASVSGATVLGLIAVAGEVLGGAGKGVGTIIGVSAAFGVLEEFMMEYQQAGGNSQFSGAFGQ</sequence>
<keyword evidence="2" id="KW-1185">Reference proteome</keyword>
<evidence type="ECO:0000313" key="2">
    <source>
        <dbReference type="Proteomes" id="UP001241377"/>
    </source>
</evidence>
<comment type="caution">
    <text evidence="1">The sequence shown here is derived from an EMBL/GenBank/DDBJ whole genome shotgun (WGS) entry which is preliminary data.</text>
</comment>
<accession>A0ACC2VV38</accession>
<organism evidence="1 2">
    <name type="scientific">Naganishia cerealis</name>
    <dbReference type="NCBI Taxonomy" id="610337"/>
    <lineage>
        <taxon>Eukaryota</taxon>
        <taxon>Fungi</taxon>
        <taxon>Dikarya</taxon>
        <taxon>Basidiomycota</taxon>
        <taxon>Agaricomycotina</taxon>
        <taxon>Tremellomycetes</taxon>
        <taxon>Filobasidiales</taxon>
        <taxon>Filobasidiaceae</taxon>
        <taxon>Naganishia</taxon>
    </lineage>
</organism>